<keyword evidence="5" id="KW-1185">Reference proteome</keyword>
<evidence type="ECO:0000256" key="1">
    <source>
        <dbReference type="SAM" id="SignalP"/>
    </source>
</evidence>
<organism evidence="4 5">
    <name type="scientific">Hapsidospora chrysogenum (strain ATCC 11550 / CBS 779.69 / DSM 880 / IAM 14645 / JCM 23072 / IMI 49137)</name>
    <name type="common">Acremonium chrysogenum</name>
    <dbReference type="NCBI Taxonomy" id="857340"/>
    <lineage>
        <taxon>Eukaryota</taxon>
        <taxon>Fungi</taxon>
        <taxon>Dikarya</taxon>
        <taxon>Ascomycota</taxon>
        <taxon>Pezizomycotina</taxon>
        <taxon>Sordariomycetes</taxon>
        <taxon>Hypocreomycetidae</taxon>
        <taxon>Hypocreales</taxon>
        <taxon>Bionectriaceae</taxon>
        <taxon>Hapsidospora</taxon>
    </lineage>
</organism>
<dbReference type="InterPro" id="IPR009045">
    <property type="entry name" value="Zn_M74/Hedgehog-like"/>
</dbReference>
<evidence type="ECO:0000313" key="5">
    <source>
        <dbReference type="Proteomes" id="UP000029964"/>
    </source>
</evidence>
<dbReference type="Gene3D" id="3.30.1380.10">
    <property type="match status" value="1"/>
</dbReference>
<feature type="signal peptide" evidence="1">
    <location>
        <begin position="1"/>
        <end position="22"/>
    </location>
</feature>
<dbReference type="Pfam" id="PF08291">
    <property type="entry name" value="Peptidase_M15_3"/>
    <property type="match status" value="1"/>
</dbReference>
<dbReference type="SUPFAM" id="SSF47090">
    <property type="entry name" value="PGBD-like"/>
    <property type="match status" value="1"/>
</dbReference>
<proteinExistence type="predicted"/>
<feature type="chain" id="PRO_5001815356" evidence="1">
    <location>
        <begin position="23"/>
        <end position="237"/>
    </location>
</feature>
<dbReference type="InterPro" id="IPR013230">
    <property type="entry name" value="Peptidase_M15A_C"/>
</dbReference>
<sequence>MARHIAKLFIALSLALFEPARADGCFTWSGALKEGSSGDEVRQLQIRVSGYPDPGAVIALDGVYGAATTGAVKRFQQAYGLTADGVAGAATFEQIYALQDDDCTPVNFNYAELNTCNSDWSGGAVSASQAKANALVSMWKLQAMRHELGDQPIRVTSGFRSKSCNGAVGGSPTSRHMYGDAVDLGVGAHSLCTMAVQAQNHGFNELLGPGYSGHDDHVHVAHRSGQFWSAPSCGVGS</sequence>
<keyword evidence="4" id="KW-0378">Hydrolase</keyword>
<dbReference type="InterPro" id="IPR036365">
    <property type="entry name" value="PGBD-like_sf"/>
</dbReference>
<gene>
    <name evidence="4" type="ORF">ACRE_056030</name>
</gene>
<dbReference type="Proteomes" id="UP000029964">
    <property type="component" value="Unassembled WGS sequence"/>
</dbReference>
<keyword evidence="4" id="KW-0121">Carboxypeptidase</keyword>
<dbReference type="SUPFAM" id="SSF55166">
    <property type="entry name" value="Hedgehog/DD-peptidase"/>
    <property type="match status" value="1"/>
</dbReference>
<feature type="domain" description="Peptidoglycan binding-like" evidence="2">
    <location>
        <begin position="37"/>
        <end position="94"/>
    </location>
</feature>
<dbReference type="Gene3D" id="1.10.101.10">
    <property type="entry name" value="PGBD-like superfamily/PGBD"/>
    <property type="match status" value="1"/>
</dbReference>
<dbReference type="InterPro" id="IPR002477">
    <property type="entry name" value="Peptidoglycan-bd-like"/>
</dbReference>
<dbReference type="EMBL" id="JPKY01000065">
    <property type="protein sequence ID" value="KFH43604.1"/>
    <property type="molecule type" value="Genomic_DNA"/>
</dbReference>
<dbReference type="AlphaFoldDB" id="A0A086T2M2"/>
<evidence type="ECO:0000259" key="3">
    <source>
        <dbReference type="Pfam" id="PF08291"/>
    </source>
</evidence>
<protein>
    <submittedName>
        <fullName evidence="4">Zinc D-Ala-D-Ala carboxypeptidase-like protein</fullName>
    </submittedName>
</protein>
<name>A0A086T2M2_HAPC1</name>
<dbReference type="Pfam" id="PF01471">
    <property type="entry name" value="PG_binding_1"/>
    <property type="match status" value="1"/>
</dbReference>
<dbReference type="GO" id="GO:0004180">
    <property type="term" value="F:carboxypeptidase activity"/>
    <property type="evidence" value="ECO:0007669"/>
    <property type="project" value="UniProtKB-KW"/>
</dbReference>
<reference evidence="5" key="1">
    <citation type="journal article" date="2014" name="Genome Announc.">
        <title>Genome sequence and annotation of Acremonium chrysogenum, producer of the beta-lactam antibiotic cephalosporin C.</title>
        <authorList>
            <person name="Terfehr D."/>
            <person name="Dahlmann T.A."/>
            <person name="Specht T."/>
            <person name="Zadra I."/>
            <person name="Kuernsteiner H."/>
            <person name="Kueck U."/>
        </authorList>
    </citation>
    <scope>NUCLEOTIDE SEQUENCE [LARGE SCALE GENOMIC DNA]</scope>
    <source>
        <strain evidence="5">ATCC 11550 / CBS 779.69 / DSM 880 / IAM 14645 / JCM 23072 / IMI 49137</strain>
    </source>
</reference>
<dbReference type="InterPro" id="IPR036366">
    <property type="entry name" value="PGBDSf"/>
</dbReference>
<accession>A0A086T2M2</accession>
<evidence type="ECO:0000313" key="4">
    <source>
        <dbReference type="EMBL" id="KFH43604.1"/>
    </source>
</evidence>
<keyword evidence="1" id="KW-0732">Signal</keyword>
<feature type="domain" description="Peptidase M15A C-terminal" evidence="3">
    <location>
        <begin position="107"/>
        <end position="221"/>
    </location>
</feature>
<comment type="caution">
    <text evidence="4">The sequence shown here is derived from an EMBL/GenBank/DDBJ whole genome shotgun (WGS) entry which is preliminary data.</text>
</comment>
<dbReference type="HOGENOM" id="CLU_1119635_0_0_1"/>
<evidence type="ECO:0000259" key="2">
    <source>
        <dbReference type="Pfam" id="PF01471"/>
    </source>
</evidence>
<keyword evidence="4" id="KW-0645">Protease</keyword>